<dbReference type="Proteomes" id="UP000321577">
    <property type="component" value="Unassembled WGS sequence"/>
</dbReference>
<dbReference type="GO" id="GO:0050808">
    <property type="term" value="P:synapse organization"/>
    <property type="evidence" value="ECO:0007669"/>
    <property type="project" value="TreeGrafter"/>
</dbReference>
<dbReference type="InterPro" id="IPR007110">
    <property type="entry name" value="Ig-like_dom"/>
</dbReference>
<keyword evidence="6" id="KW-1185">Reference proteome</keyword>
<dbReference type="GO" id="GO:0007156">
    <property type="term" value="P:homophilic cell adhesion via plasma membrane adhesion molecules"/>
    <property type="evidence" value="ECO:0007669"/>
    <property type="project" value="TreeGrafter"/>
</dbReference>
<dbReference type="PROSITE" id="PS50835">
    <property type="entry name" value="IG_LIKE"/>
    <property type="match status" value="2"/>
</dbReference>
<dbReference type="SMART" id="SM00408">
    <property type="entry name" value="IGc2"/>
    <property type="match status" value="2"/>
</dbReference>
<evidence type="ECO:0000259" key="4">
    <source>
        <dbReference type="PROSITE" id="PS50835"/>
    </source>
</evidence>
<sequence>MACRLFHFVSLLWLLLLPGVNVSAQVVVPPQLTSVSIASSRGNGLYATTGDTIALTFTADQLLQTPDVLILGKSANTNGSGLQWTATIPVSEEDPSGPVSFVISYSNLEGDPGSPVSTTTNGSHVTIDRNFPEITSGPENVTASAGGSFSLSIEVSSSSLFTCQWRRNLVPIESATETTLTRTNVQTTDTGYYDVVVTNLVGDAIGGPVLVQVFGGAPAIVTQPAPRTVAVGASATFSVSATGAHALTYQWRKGTKPIVGATTPSFTIASAQKADAATYNVVVSNGLGSTTSDAVALTVLAANVTGLPLIDPQPVSVLVAAGDNAGFYAPAAGAPTLLFEWRKDGVKIKTAPNSNSYGFDATLALAGTYSVLVKNGVGSVISAGARLAVVDTAPSPDVIAAQGDTVTLKAVTAGAGLLYQWQKAGEDIQDESVSALRSIKGTKTATLTIKGAMIGDRGEYCCVVRLGNRTLPTSAKRVRVYNAGPQIQLAEGTLLRGGIVGGTYTGDPIPILEGEDHLPTIYTATPLPAGLKMNPLTGIITGKPTKASPPGKPFEFTIKVTNKFGSPMVKVKMEILPLPPKALGNFVGIIGMDPGINGNLGGKLVVTTTSGGVFSGSLTLGTKSHPFSGGVLEVPMTGDPTGTILIKSAGLTLSFWMDVTDGGMYGNLDNDSIVNAFNFDAWPDAVPGFAATTAYTAELEITGGYTNDPRGSSGYPQGHGFLTLSVTKTGMATWGGRLADGTTVTAGGHYAYGGRVPLRLLLYGNTGCVQGSSQIAGNHLDGYVFWIKKYLPSSTSRIYKDGFERHELTVVGGVYTAPVKDHIVIGLPPACVLSFFDGLIPAFYFQQALTLTTANKAQIATSVNLNPNQVKVTSLTPANGLFAGSFSVIDPVGSAPRPATFMGVFVQRLSKGFGYYLLPERPDAPGETPANTPIKSGQVTWEAQSD</sequence>
<evidence type="ECO:0000313" key="5">
    <source>
        <dbReference type="EMBL" id="GEP43283.1"/>
    </source>
</evidence>
<keyword evidence="1" id="KW-0732">Signal</keyword>
<dbReference type="Pfam" id="PF07679">
    <property type="entry name" value="I-set"/>
    <property type="match status" value="2"/>
</dbReference>
<comment type="caution">
    <text evidence="5">The sequence shown here is derived from an EMBL/GenBank/DDBJ whole genome shotgun (WGS) entry which is preliminary data.</text>
</comment>
<dbReference type="RefSeq" id="WP_146850864.1">
    <property type="nucleotide sequence ID" value="NZ_BKAG01000016.1"/>
</dbReference>
<reference evidence="5 6" key="1">
    <citation type="submission" date="2019-07" db="EMBL/GenBank/DDBJ databases">
        <title>Whole genome shotgun sequence of Brevifollis gellanilyticus NBRC 108608.</title>
        <authorList>
            <person name="Hosoyama A."/>
            <person name="Uohara A."/>
            <person name="Ohji S."/>
            <person name="Ichikawa N."/>
        </authorList>
    </citation>
    <scope>NUCLEOTIDE SEQUENCE [LARGE SCALE GENOMIC DNA]</scope>
    <source>
        <strain evidence="5 6">NBRC 108608</strain>
    </source>
</reference>
<protein>
    <recommendedName>
        <fullName evidence="4">Ig-like domain-containing protein</fullName>
    </recommendedName>
</protein>
<feature type="region of interest" description="Disordered" evidence="3">
    <location>
        <begin position="922"/>
        <end position="946"/>
    </location>
</feature>
<dbReference type="EMBL" id="BKAG01000016">
    <property type="protein sequence ID" value="GEP43283.1"/>
    <property type="molecule type" value="Genomic_DNA"/>
</dbReference>
<dbReference type="AlphaFoldDB" id="A0A512M997"/>
<dbReference type="Gene3D" id="2.60.40.10">
    <property type="entry name" value="Immunoglobulins"/>
    <property type="match status" value="5"/>
</dbReference>
<dbReference type="SUPFAM" id="SSF48726">
    <property type="entry name" value="Immunoglobulin"/>
    <property type="match status" value="4"/>
</dbReference>
<dbReference type="PANTHER" id="PTHR45080">
    <property type="entry name" value="CONTACTIN 5"/>
    <property type="match status" value="1"/>
</dbReference>
<gene>
    <name evidence="5" type="ORF">BGE01nite_25740</name>
</gene>
<keyword evidence="2" id="KW-1015">Disulfide bond</keyword>
<dbReference type="GO" id="GO:0005886">
    <property type="term" value="C:plasma membrane"/>
    <property type="evidence" value="ECO:0007669"/>
    <property type="project" value="TreeGrafter"/>
</dbReference>
<dbReference type="PANTHER" id="PTHR45080:SF8">
    <property type="entry name" value="IG-LIKE DOMAIN-CONTAINING PROTEIN"/>
    <property type="match status" value="1"/>
</dbReference>
<dbReference type="InterPro" id="IPR013098">
    <property type="entry name" value="Ig_I-set"/>
</dbReference>
<dbReference type="OrthoDB" id="9798386at2"/>
<feature type="compositionally biased region" description="Polar residues" evidence="3">
    <location>
        <begin position="929"/>
        <end position="946"/>
    </location>
</feature>
<proteinExistence type="predicted"/>
<evidence type="ECO:0000256" key="2">
    <source>
        <dbReference type="ARBA" id="ARBA00023157"/>
    </source>
</evidence>
<dbReference type="InterPro" id="IPR013783">
    <property type="entry name" value="Ig-like_fold"/>
</dbReference>
<evidence type="ECO:0000313" key="6">
    <source>
        <dbReference type="Proteomes" id="UP000321577"/>
    </source>
</evidence>
<name>A0A512M997_9BACT</name>
<dbReference type="InterPro" id="IPR050958">
    <property type="entry name" value="Cell_Adh-Cytoskel_Orgn"/>
</dbReference>
<dbReference type="InterPro" id="IPR036179">
    <property type="entry name" value="Ig-like_dom_sf"/>
</dbReference>
<dbReference type="InterPro" id="IPR003599">
    <property type="entry name" value="Ig_sub"/>
</dbReference>
<feature type="domain" description="Ig-like" evidence="4">
    <location>
        <begin position="218"/>
        <end position="298"/>
    </location>
</feature>
<evidence type="ECO:0000256" key="3">
    <source>
        <dbReference type="SAM" id="MobiDB-lite"/>
    </source>
</evidence>
<dbReference type="InterPro" id="IPR003598">
    <property type="entry name" value="Ig_sub2"/>
</dbReference>
<feature type="domain" description="Ig-like" evidence="4">
    <location>
        <begin position="388"/>
        <end position="479"/>
    </location>
</feature>
<organism evidence="5 6">
    <name type="scientific">Brevifollis gellanilyticus</name>
    <dbReference type="NCBI Taxonomy" id="748831"/>
    <lineage>
        <taxon>Bacteria</taxon>
        <taxon>Pseudomonadati</taxon>
        <taxon>Verrucomicrobiota</taxon>
        <taxon>Verrucomicrobiia</taxon>
        <taxon>Verrucomicrobiales</taxon>
        <taxon>Verrucomicrobiaceae</taxon>
    </lineage>
</organism>
<dbReference type="Pfam" id="PF05345">
    <property type="entry name" value="He_PIG"/>
    <property type="match status" value="1"/>
</dbReference>
<dbReference type="Pfam" id="PF13927">
    <property type="entry name" value="Ig_3"/>
    <property type="match status" value="1"/>
</dbReference>
<accession>A0A512M997</accession>
<evidence type="ECO:0000256" key="1">
    <source>
        <dbReference type="ARBA" id="ARBA00022729"/>
    </source>
</evidence>
<dbReference type="SMART" id="SM00409">
    <property type="entry name" value="IG"/>
    <property type="match status" value="4"/>
</dbReference>